<evidence type="ECO:0000256" key="2">
    <source>
        <dbReference type="SAM" id="Phobius"/>
    </source>
</evidence>
<dbReference type="Proteomes" id="UP000183417">
    <property type="component" value="Unassembled WGS sequence"/>
</dbReference>
<proteinExistence type="predicted"/>
<gene>
    <name evidence="3" type="ORF">SAMN05421547_1572</name>
</gene>
<keyword evidence="2" id="KW-0472">Membrane</keyword>
<protein>
    <submittedName>
        <fullName evidence="3">Uncharacterized protein</fullName>
    </submittedName>
</protein>
<dbReference type="AlphaFoldDB" id="A0A1H3UKJ7"/>
<evidence type="ECO:0000313" key="4">
    <source>
        <dbReference type="Proteomes" id="UP000183417"/>
    </source>
</evidence>
<reference evidence="3 4" key="1">
    <citation type="submission" date="2016-10" db="EMBL/GenBank/DDBJ databases">
        <authorList>
            <person name="de Groot N.N."/>
        </authorList>
    </citation>
    <scope>NUCLEOTIDE SEQUENCE [LARGE SCALE GENOMIC DNA]</scope>
    <source>
        <strain evidence="3 4">LMG 24775</strain>
    </source>
</reference>
<name>A0A1H3UKJ7_9BURK</name>
<evidence type="ECO:0000313" key="3">
    <source>
        <dbReference type="EMBL" id="SDZ62934.1"/>
    </source>
</evidence>
<feature type="region of interest" description="Disordered" evidence="1">
    <location>
        <begin position="28"/>
        <end position="48"/>
    </location>
</feature>
<accession>A0A1H3UKJ7</accession>
<keyword evidence="2" id="KW-0812">Transmembrane</keyword>
<feature type="transmembrane region" description="Helical" evidence="2">
    <location>
        <begin position="107"/>
        <end position="133"/>
    </location>
</feature>
<sequence>MNLNQKIAERRAQLQKEEAAQEARKRQEVLEQRQREQAQERAIKESAEKEAAQKIQEIEAQLHGTKEQVSTDAAPVLDERVSQEAKKKVDAHISALAGKRFTKGENWAFGLLMLGTVLGFFMAWWFGLGMLIWTCYYVTKVSNRHEAEIRAELGQVNEGSKE</sequence>
<dbReference type="EMBL" id="FNPE01000057">
    <property type="protein sequence ID" value="SDZ62934.1"/>
    <property type="molecule type" value="Genomic_DNA"/>
</dbReference>
<evidence type="ECO:0000256" key="1">
    <source>
        <dbReference type="SAM" id="MobiDB-lite"/>
    </source>
</evidence>
<keyword evidence="2" id="KW-1133">Transmembrane helix</keyword>
<organism evidence="3 4">
    <name type="scientific">Delftia lacustris</name>
    <dbReference type="NCBI Taxonomy" id="558537"/>
    <lineage>
        <taxon>Bacteria</taxon>
        <taxon>Pseudomonadati</taxon>
        <taxon>Pseudomonadota</taxon>
        <taxon>Betaproteobacteria</taxon>
        <taxon>Burkholderiales</taxon>
        <taxon>Comamonadaceae</taxon>
        <taxon>Delftia</taxon>
    </lineage>
</organism>